<reference evidence="9 10" key="1">
    <citation type="submission" date="2020-08" db="EMBL/GenBank/DDBJ databases">
        <title>Genomic Encyclopedia of Type Strains, Phase IV (KMG-IV): sequencing the most valuable type-strain genomes for metagenomic binning, comparative biology and taxonomic classification.</title>
        <authorList>
            <person name="Goeker M."/>
        </authorList>
    </citation>
    <scope>NUCLEOTIDE SEQUENCE [LARGE SCALE GENOMIC DNA]</scope>
    <source>
        <strain evidence="9 10">DSM 27165</strain>
    </source>
</reference>
<accession>A0A840MMK9</accession>
<keyword evidence="4 8" id="KW-0812">Transmembrane</keyword>
<sequence>MPISMTPRQILRPVSNGWISLTFIIAFTLNFIPWNNKALTIHPDFILLLLIYWCSHQPRKIGLSFAFLFGLVMDIADANVFGQHALAYVVVSFLSIQFSRRLSMQNVWQQAAHVFILLLLAQVMMVLLRMVGGASFIGLGYFVSSLAGALLWPLCVSALQLPQRRAVKDRYESSSST</sequence>
<evidence type="ECO:0000256" key="5">
    <source>
        <dbReference type="ARBA" id="ARBA00022960"/>
    </source>
</evidence>
<evidence type="ECO:0000256" key="1">
    <source>
        <dbReference type="ARBA" id="ARBA00004651"/>
    </source>
</evidence>
<organism evidence="9 10">
    <name type="scientific">Chitinivorax tropicus</name>
    <dbReference type="NCBI Taxonomy" id="714531"/>
    <lineage>
        <taxon>Bacteria</taxon>
        <taxon>Pseudomonadati</taxon>
        <taxon>Pseudomonadota</taxon>
        <taxon>Betaproteobacteria</taxon>
        <taxon>Chitinivorax</taxon>
    </lineage>
</organism>
<dbReference type="Proteomes" id="UP000575898">
    <property type="component" value="Unassembled WGS sequence"/>
</dbReference>
<feature type="transmembrane region" description="Helical" evidence="8">
    <location>
        <begin position="14"/>
        <end position="32"/>
    </location>
</feature>
<comment type="caution">
    <text evidence="9">The sequence shown here is derived from an EMBL/GenBank/DDBJ whole genome shotgun (WGS) entry which is preliminary data.</text>
</comment>
<dbReference type="GO" id="GO:0005886">
    <property type="term" value="C:plasma membrane"/>
    <property type="evidence" value="ECO:0007669"/>
    <property type="project" value="UniProtKB-SubCell"/>
</dbReference>
<dbReference type="NCBIfam" id="TIGR03426">
    <property type="entry name" value="shape_MreD"/>
    <property type="match status" value="1"/>
</dbReference>
<feature type="transmembrane region" description="Helical" evidence="8">
    <location>
        <begin position="138"/>
        <end position="161"/>
    </location>
</feature>
<evidence type="ECO:0000256" key="7">
    <source>
        <dbReference type="ARBA" id="ARBA00023136"/>
    </source>
</evidence>
<dbReference type="Pfam" id="PF04093">
    <property type="entry name" value="MreD"/>
    <property type="match status" value="1"/>
</dbReference>
<dbReference type="AlphaFoldDB" id="A0A840MMK9"/>
<dbReference type="PANTHER" id="PTHR37484:SF1">
    <property type="entry name" value="ROD SHAPE-DETERMINING PROTEIN MRED"/>
    <property type="match status" value="1"/>
</dbReference>
<comment type="similarity">
    <text evidence="2">Belongs to the MreD family.</text>
</comment>
<dbReference type="InterPro" id="IPR026034">
    <property type="entry name" value="MreD_proteobac"/>
</dbReference>
<feature type="transmembrane region" description="Helical" evidence="8">
    <location>
        <begin position="85"/>
        <end position="102"/>
    </location>
</feature>
<keyword evidence="5" id="KW-0133">Cell shape</keyword>
<evidence type="ECO:0000313" key="9">
    <source>
        <dbReference type="EMBL" id="MBB5017962.1"/>
    </source>
</evidence>
<protein>
    <submittedName>
        <fullName evidence="9">Rod shape-determining protein MreD</fullName>
    </submittedName>
</protein>
<keyword evidence="6 8" id="KW-1133">Transmembrane helix</keyword>
<dbReference type="InterPro" id="IPR007227">
    <property type="entry name" value="Cell_shape_determining_MreD"/>
</dbReference>
<evidence type="ECO:0000256" key="3">
    <source>
        <dbReference type="ARBA" id="ARBA00022475"/>
    </source>
</evidence>
<dbReference type="PIRSF" id="PIRSF018472">
    <property type="entry name" value="MreD_proteobac"/>
    <property type="match status" value="1"/>
</dbReference>
<keyword evidence="3" id="KW-1003">Cell membrane</keyword>
<keyword evidence="7 8" id="KW-0472">Membrane</keyword>
<name>A0A840MMK9_9PROT</name>
<proteinExistence type="inferred from homology"/>
<evidence type="ECO:0000313" key="10">
    <source>
        <dbReference type="Proteomes" id="UP000575898"/>
    </source>
</evidence>
<feature type="transmembrane region" description="Helical" evidence="8">
    <location>
        <begin position="114"/>
        <end position="132"/>
    </location>
</feature>
<evidence type="ECO:0000256" key="6">
    <source>
        <dbReference type="ARBA" id="ARBA00022989"/>
    </source>
</evidence>
<evidence type="ECO:0000256" key="2">
    <source>
        <dbReference type="ARBA" id="ARBA00007776"/>
    </source>
</evidence>
<evidence type="ECO:0000256" key="4">
    <source>
        <dbReference type="ARBA" id="ARBA00022692"/>
    </source>
</evidence>
<gene>
    <name evidence="9" type="ORF">HNQ59_001247</name>
</gene>
<dbReference type="PANTHER" id="PTHR37484">
    <property type="entry name" value="ROD SHAPE-DETERMINING PROTEIN MRED"/>
    <property type="match status" value="1"/>
</dbReference>
<keyword evidence="10" id="KW-1185">Reference proteome</keyword>
<dbReference type="EMBL" id="JACHHY010000006">
    <property type="protein sequence ID" value="MBB5017962.1"/>
    <property type="molecule type" value="Genomic_DNA"/>
</dbReference>
<comment type="subcellular location">
    <subcellularLocation>
        <location evidence="1">Cell membrane</location>
        <topology evidence="1">Multi-pass membrane protein</topology>
    </subcellularLocation>
</comment>
<evidence type="ECO:0000256" key="8">
    <source>
        <dbReference type="SAM" id="Phobius"/>
    </source>
</evidence>
<dbReference type="GO" id="GO:0008360">
    <property type="term" value="P:regulation of cell shape"/>
    <property type="evidence" value="ECO:0007669"/>
    <property type="project" value="UniProtKB-KW"/>
</dbReference>
<dbReference type="RefSeq" id="WP_184036532.1">
    <property type="nucleotide sequence ID" value="NZ_JACHHY010000006.1"/>
</dbReference>